<dbReference type="Gene3D" id="3.40.50.300">
    <property type="entry name" value="P-loop containing nucleotide triphosphate hydrolases"/>
    <property type="match status" value="1"/>
</dbReference>
<dbReference type="AlphaFoldDB" id="X1JNY5"/>
<protein>
    <submittedName>
        <fullName evidence="1">Uncharacterized protein</fullName>
    </submittedName>
</protein>
<dbReference type="EMBL" id="BARU01038302">
    <property type="protein sequence ID" value="GAH83165.1"/>
    <property type="molecule type" value="Genomic_DNA"/>
</dbReference>
<sequence length="67" mass="7879">LAKNGLKIAMFSLEQNQRAILERMVLSEAKLDRYQLRQSEEISEAREKFWVAWADTEKLPHGIRHTP</sequence>
<organism evidence="1">
    <name type="scientific">marine sediment metagenome</name>
    <dbReference type="NCBI Taxonomy" id="412755"/>
    <lineage>
        <taxon>unclassified sequences</taxon>
        <taxon>metagenomes</taxon>
        <taxon>ecological metagenomes</taxon>
    </lineage>
</organism>
<name>X1JNY5_9ZZZZ</name>
<proteinExistence type="predicted"/>
<evidence type="ECO:0000313" key="1">
    <source>
        <dbReference type="EMBL" id="GAH83165.1"/>
    </source>
</evidence>
<gene>
    <name evidence="1" type="ORF">S03H2_59557</name>
</gene>
<comment type="caution">
    <text evidence="1">The sequence shown here is derived from an EMBL/GenBank/DDBJ whole genome shotgun (WGS) entry which is preliminary data.</text>
</comment>
<reference evidence="1" key="1">
    <citation type="journal article" date="2014" name="Front. Microbiol.">
        <title>High frequency of phylogenetically diverse reductive dehalogenase-homologous genes in deep subseafloor sedimentary metagenomes.</title>
        <authorList>
            <person name="Kawai M."/>
            <person name="Futagami T."/>
            <person name="Toyoda A."/>
            <person name="Takaki Y."/>
            <person name="Nishi S."/>
            <person name="Hori S."/>
            <person name="Arai W."/>
            <person name="Tsubouchi T."/>
            <person name="Morono Y."/>
            <person name="Uchiyama I."/>
            <person name="Ito T."/>
            <person name="Fujiyama A."/>
            <person name="Inagaki F."/>
            <person name="Takami H."/>
        </authorList>
    </citation>
    <scope>NUCLEOTIDE SEQUENCE</scope>
    <source>
        <strain evidence="1">Expedition CK06-06</strain>
    </source>
</reference>
<accession>X1JNY5</accession>
<feature type="non-terminal residue" evidence="1">
    <location>
        <position position="1"/>
    </location>
</feature>
<dbReference type="InterPro" id="IPR027417">
    <property type="entry name" value="P-loop_NTPase"/>
</dbReference>